<gene>
    <name evidence="1" type="ORF">DFH08DRAFT_960608</name>
</gene>
<organism evidence="1 2">
    <name type="scientific">Mycena albidolilacea</name>
    <dbReference type="NCBI Taxonomy" id="1033008"/>
    <lineage>
        <taxon>Eukaryota</taxon>
        <taxon>Fungi</taxon>
        <taxon>Dikarya</taxon>
        <taxon>Basidiomycota</taxon>
        <taxon>Agaricomycotina</taxon>
        <taxon>Agaricomycetes</taxon>
        <taxon>Agaricomycetidae</taxon>
        <taxon>Agaricales</taxon>
        <taxon>Marasmiineae</taxon>
        <taxon>Mycenaceae</taxon>
        <taxon>Mycena</taxon>
    </lineage>
</organism>
<evidence type="ECO:0000313" key="2">
    <source>
        <dbReference type="Proteomes" id="UP001218218"/>
    </source>
</evidence>
<dbReference type="EMBL" id="JARIHO010000019">
    <property type="protein sequence ID" value="KAJ7347261.1"/>
    <property type="molecule type" value="Genomic_DNA"/>
</dbReference>
<reference evidence="1" key="1">
    <citation type="submission" date="2023-03" db="EMBL/GenBank/DDBJ databases">
        <title>Massive genome expansion in bonnet fungi (Mycena s.s.) driven by repeated elements and novel gene families across ecological guilds.</title>
        <authorList>
            <consortium name="Lawrence Berkeley National Laboratory"/>
            <person name="Harder C.B."/>
            <person name="Miyauchi S."/>
            <person name="Viragh M."/>
            <person name="Kuo A."/>
            <person name="Thoen E."/>
            <person name="Andreopoulos B."/>
            <person name="Lu D."/>
            <person name="Skrede I."/>
            <person name="Drula E."/>
            <person name="Henrissat B."/>
            <person name="Morin E."/>
            <person name="Kohler A."/>
            <person name="Barry K."/>
            <person name="LaButti K."/>
            <person name="Morin E."/>
            <person name="Salamov A."/>
            <person name="Lipzen A."/>
            <person name="Mereny Z."/>
            <person name="Hegedus B."/>
            <person name="Baldrian P."/>
            <person name="Stursova M."/>
            <person name="Weitz H."/>
            <person name="Taylor A."/>
            <person name="Grigoriev I.V."/>
            <person name="Nagy L.G."/>
            <person name="Martin F."/>
            <person name="Kauserud H."/>
        </authorList>
    </citation>
    <scope>NUCLEOTIDE SEQUENCE</scope>
    <source>
        <strain evidence="1">CBHHK002</strain>
    </source>
</reference>
<protein>
    <submittedName>
        <fullName evidence="1">Uncharacterized protein</fullName>
    </submittedName>
</protein>
<keyword evidence="2" id="KW-1185">Reference proteome</keyword>
<evidence type="ECO:0000313" key="1">
    <source>
        <dbReference type="EMBL" id="KAJ7347261.1"/>
    </source>
</evidence>
<proteinExistence type="predicted"/>
<accession>A0AAD7ES05</accession>
<sequence>MPKSRMWLGWLLRKLSIEEFLALLTAVKHLALIITMRGAERPAKEFLPPSIALVQCLRKLFYALLDLYKSIMESSCSLWLIK</sequence>
<comment type="caution">
    <text evidence="1">The sequence shown here is derived from an EMBL/GenBank/DDBJ whole genome shotgun (WGS) entry which is preliminary data.</text>
</comment>
<dbReference type="AlphaFoldDB" id="A0AAD7ES05"/>
<dbReference type="Proteomes" id="UP001218218">
    <property type="component" value="Unassembled WGS sequence"/>
</dbReference>
<name>A0AAD7ES05_9AGAR</name>